<sequence>MIQPGGLAFRGPSAVSRIGHDGPRIPGLGVPAPRGHRFEASTFCTSFEDNPDPPSGRCHAACGVGCPQDTRPHFVSAGVASGDHHPASGVAPGQRWRPSESESSPVALSSPEGVGTESARRRRGGGGELSRCHAACGVGCPQDTRPTFVSAGVASGDHHPASGVAPRSSTATPTAASPSSRRRSS</sequence>
<organism evidence="2 3">
    <name type="scientific">Phycisphaera mikurensis (strain NBRC 102666 / KCTC 22515 / FYK2301M01)</name>
    <dbReference type="NCBI Taxonomy" id="1142394"/>
    <lineage>
        <taxon>Bacteria</taxon>
        <taxon>Pseudomonadati</taxon>
        <taxon>Planctomycetota</taxon>
        <taxon>Phycisphaerae</taxon>
        <taxon>Phycisphaerales</taxon>
        <taxon>Phycisphaeraceae</taxon>
        <taxon>Phycisphaera</taxon>
    </lineage>
</organism>
<accession>I0ICQ3</accession>
<dbReference type="EMBL" id="AP012338">
    <property type="protein sequence ID" value="BAM03041.1"/>
    <property type="molecule type" value="Genomic_DNA"/>
</dbReference>
<proteinExistence type="predicted"/>
<evidence type="ECO:0000313" key="3">
    <source>
        <dbReference type="Proteomes" id="UP000007881"/>
    </source>
</evidence>
<reference evidence="2 3" key="1">
    <citation type="submission" date="2012-02" db="EMBL/GenBank/DDBJ databases">
        <title>Complete genome sequence of Phycisphaera mikurensis NBRC 102666.</title>
        <authorList>
            <person name="Ankai A."/>
            <person name="Hosoyama A."/>
            <person name="Terui Y."/>
            <person name="Sekine M."/>
            <person name="Fukai R."/>
            <person name="Kato Y."/>
            <person name="Nakamura S."/>
            <person name="Yamada-Narita S."/>
            <person name="Kawakoshi A."/>
            <person name="Fukunaga Y."/>
            <person name="Yamazaki S."/>
            <person name="Fujita N."/>
        </authorList>
    </citation>
    <scope>NUCLEOTIDE SEQUENCE [LARGE SCALE GENOMIC DNA]</scope>
    <source>
        <strain evidence="3">NBRC 102666 / KCTC 22515 / FYK2301M01</strain>
    </source>
</reference>
<dbReference type="KEGG" id="phm:PSMK_08820"/>
<evidence type="ECO:0000313" key="2">
    <source>
        <dbReference type="EMBL" id="BAM03041.1"/>
    </source>
</evidence>
<dbReference type="STRING" id="1142394.PSMK_08820"/>
<keyword evidence="3" id="KW-1185">Reference proteome</keyword>
<dbReference type="Proteomes" id="UP000007881">
    <property type="component" value="Chromosome"/>
</dbReference>
<feature type="region of interest" description="Disordered" evidence="1">
    <location>
        <begin position="75"/>
        <end position="185"/>
    </location>
</feature>
<evidence type="ECO:0000256" key="1">
    <source>
        <dbReference type="SAM" id="MobiDB-lite"/>
    </source>
</evidence>
<dbReference type="AlphaFoldDB" id="I0ICQ3"/>
<dbReference type="HOGENOM" id="CLU_1460029_0_0_0"/>
<gene>
    <name evidence="2" type="ordered locus">PSMK_08820</name>
</gene>
<feature type="region of interest" description="Disordered" evidence="1">
    <location>
        <begin position="1"/>
        <end position="33"/>
    </location>
</feature>
<feature type="compositionally biased region" description="Low complexity" evidence="1">
    <location>
        <begin position="165"/>
        <end position="179"/>
    </location>
</feature>
<feature type="compositionally biased region" description="Low complexity" evidence="1">
    <location>
        <begin position="101"/>
        <end position="112"/>
    </location>
</feature>
<name>I0ICQ3_PHYMF</name>
<protein>
    <submittedName>
        <fullName evidence="2">Uncharacterized protein</fullName>
    </submittedName>
</protein>